<keyword evidence="1 2" id="KW-0238">DNA-binding</keyword>
<organism evidence="4 5">
    <name type="scientific">Mycobacterium ulcerans subsp. shinshuense</name>
    <dbReference type="NCBI Taxonomy" id="1124626"/>
    <lineage>
        <taxon>Bacteria</taxon>
        <taxon>Bacillati</taxon>
        <taxon>Actinomycetota</taxon>
        <taxon>Actinomycetes</taxon>
        <taxon>Mycobacteriales</taxon>
        <taxon>Mycobacteriaceae</taxon>
        <taxon>Mycobacterium</taxon>
        <taxon>Mycobacterium ulcerans group</taxon>
    </lineage>
</organism>
<dbReference type="Gene3D" id="1.10.10.60">
    <property type="entry name" value="Homeodomain-like"/>
    <property type="match status" value="1"/>
</dbReference>
<dbReference type="Gene3D" id="1.10.357.10">
    <property type="entry name" value="Tetracycline Repressor, domain 2"/>
    <property type="match status" value="1"/>
</dbReference>
<dbReference type="PROSITE" id="PS50977">
    <property type="entry name" value="HTH_TETR_2"/>
    <property type="match status" value="1"/>
</dbReference>
<evidence type="ECO:0000256" key="1">
    <source>
        <dbReference type="ARBA" id="ARBA00023125"/>
    </source>
</evidence>
<dbReference type="AlphaFoldDB" id="A0A1B4Y0V5"/>
<feature type="DNA-binding region" description="H-T-H motif" evidence="2">
    <location>
        <begin position="38"/>
        <end position="57"/>
    </location>
</feature>
<evidence type="ECO:0000256" key="2">
    <source>
        <dbReference type="PROSITE-ProRule" id="PRU00335"/>
    </source>
</evidence>
<protein>
    <submittedName>
        <fullName evidence="4">Transcriptional regulatory protein</fullName>
    </submittedName>
</protein>
<evidence type="ECO:0000313" key="4">
    <source>
        <dbReference type="EMBL" id="BAV40693.1"/>
    </source>
</evidence>
<dbReference type="InterPro" id="IPR050109">
    <property type="entry name" value="HTH-type_TetR-like_transc_reg"/>
</dbReference>
<dbReference type="RefSeq" id="WP_012393335.1">
    <property type="nucleotide sequence ID" value="NZ_AP017624.1"/>
</dbReference>
<proteinExistence type="predicted"/>
<evidence type="ECO:0000259" key="3">
    <source>
        <dbReference type="PROSITE" id="PS50977"/>
    </source>
</evidence>
<dbReference type="GO" id="GO:0006355">
    <property type="term" value="P:regulation of DNA-templated transcription"/>
    <property type="evidence" value="ECO:0007669"/>
    <property type="project" value="UniProtKB-ARBA"/>
</dbReference>
<dbReference type="GO" id="GO:0003677">
    <property type="term" value="F:DNA binding"/>
    <property type="evidence" value="ECO:0007669"/>
    <property type="project" value="UniProtKB-UniRule"/>
</dbReference>
<dbReference type="PANTHER" id="PTHR30055">
    <property type="entry name" value="HTH-TYPE TRANSCRIPTIONAL REGULATOR RUTR"/>
    <property type="match status" value="1"/>
</dbReference>
<dbReference type="Proteomes" id="UP000218067">
    <property type="component" value="Chromosome"/>
</dbReference>
<dbReference type="GeneID" id="34342927"/>
<feature type="domain" description="HTH tetR-type" evidence="3">
    <location>
        <begin position="15"/>
        <end position="75"/>
    </location>
</feature>
<accession>A0A1B4Y0V5</accession>
<dbReference type="SUPFAM" id="SSF48498">
    <property type="entry name" value="Tetracyclin repressor-like, C-terminal domain"/>
    <property type="match status" value="1"/>
</dbReference>
<dbReference type="PRINTS" id="PR00455">
    <property type="entry name" value="HTHTETR"/>
</dbReference>
<sequence length="213" mass="23203">MPARQESRELSSKGRQTRQAIEQAARKLFAERGFHGTTLADITSAAGKSSAVFYRYFTDKEDLLAALAQSFLHDVVTPSGVSLQLPDSPDDDTFFTAVVTGYWNIFKQNIGIMIAVDQLAATQQRFAAVQNQFRRFGMDIIAASVRHAQDQGYGTELNPDHTAVAIALLFENFTSVLVGTSGSSGPGGLGVTITDEDAITTLSRIWKKTLYGF</sequence>
<evidence type="ECO:0000313" key="5">
    <source>
        <dbReference type="Proteomes" id="UP000218067"/>
    </source>
</evidence>
<gene>
    <name evidence="4" type="ORF">SHTP_1431</name>
</gene>
<name>A0A1B4Y0V5_MYCUL</name>
<dbReference type="InterPro" id="IPR001647">
    <property type="entry name" value="HTH_TetR"/>
</dbReference>
<reference evidence="4 5" key="1">
    <citation type="submission" date="2016-08" db="EMBL/GenBank/DDBJ databases">
        <title>Complete genome sequence of Mycobacterium shinshuense, a subspecies of M. ulcerans.</title>
        <authorList>
            <person name="Yoshida M."/>
            <person name="Ogura Y."/>
            <person name="Hayashi T."/>
            <person name="Hoshino Y."/>
        </authorList>
    </citation>
    <scope>NUCLEOTIDE SEQUENCE [LARGE SCALE GENOMIC DNA]</scope>
    <source>
        <strain evidence="5">ATCC 33728</strain>
    </source>
</reference>
<dbReference type="EMBL" id="AP017624">
    <property type="protein sequence ID" value="BAV40693.1"/>
    <property type="molecule type" value="Genomic_DNA"/>
</dbReference>
<dbReference type="Pfam" id="PF00440">
    <property type="entry name" value="TetR_N"/>
    <property type="match status" value="1"/>
</dbReference>
<dbReference type="GeneID" id="93436071"/>
<dbReference type="InterPro" id="IPR036271">
    <property type="entry name" value="Tet_transcr_reg_TetR-rel_C_sf"/>
</dbReference>
<dbReference type="InterPro" id="IPR009057">
    <property type="entry name" value="Homeodomain-like_sf"/>
</dbReference>
<dbReference type="SUPFAM" id="SSF46689">
    <property type="entry name" value="Homeodomain-like"/>
    <property type="match status" value="1"/>
</dbReference>